<name>A0A9D1KA35_9FIRM</name>
<reference evidence="1" key="1">
    <citation type="submission" date="2020-10" db="EMBL/GenBank/DDBJ databases">
        <authorList>
            <person name="Gilroy R."/>
        </authorList>
    </citation>
    <scope>NUCLEOTIDE SEQUENCE</scope>
    <source>
        <strain evidence="1">14508</strain>
    </source>
</reference>
<dbReference type="EMBL" id="DVKI01000101">
    <property type="protein sequence ID" value="HIT17364.1"/>
    <property type="molecule type" value="Genomic_DNA"/>
</dbReference>
<evidence type="ECO:0000313" key="2">
    <source>
        <dbReference type="Proteomes" id="UP000886893"/>
    </source>
</evidence>
<protein>
    <submittedName>
        <fullName evidence="1">Transposase</fullName>
    </submittedName>
</protein>
<proteinExistence type="predicted"/>
<evidence type="ECO:0000313" key="1">
    <source>
        <dbReference type="EMBL" id="HIT17364.1"/>
    </source>
</evidence>
<dbReference type="GO" id="GO:0003677">
    <property type="term" value="F:DNA binding"/>
    <property type="evidence" value="ECO:0007669"/>
    <property type="project" value="InterPro"/>
</dbReference>
<gene>
    <name evidence="1" type="ORF">IAD04_03155</name>
</gene>
<organism evidence="1 2">
    <name type="scientific">Candidatus Caccosoma faecigallinarum</name>
    <dbReference type="NCBI Taxonomy" id="2840720"/>
    <lineage>
        <taxon>Bacteria</taxon>
        <taxon>Bacillati</taxon>
        <taxon>Bacillota</taxon>
        <taxon>Bacillota incertae sedis</taxon>
        <taxon>Candidatus Caccosoma</taxon>
    </lineage>
</organism>
<sequence>MASKGQKFKKYPSELKNKILKEYLDGLGGECSLAKKYGIPRETIKNWIRKFENGIDVRTDHRKGGSGRPKAKNLTLEDYKERYEILKKYQAFLQARREKK</sequence>
<dbReference type="InterPro" id="IPR036388">
    <property type="entry name" value="WH-like_DNA-bd_sf"/>
</dbReference>
<dbReference type="GO" id="GO:0004803">
    <property type="term" value="F:transposase activity"/>
    <property type="evidence" value="ECO:0007669"/>
    <property type="project" value="InterPro"/>
</dbReference>
<dbReference type="Proteomes" id="UP000886893">
    <property type="component" value="Unassembled WGS sequence"/>
</dbReference>
<dbReference type="GO" id="GO:0006313">
    <property type="term" value="P:DNA transposition"/>
    <property type="evidence" value="ECO:0007669"/>
    <property type="project" value="InterPro"/>
</dbReference>
<dbReference type="SUPFAM" id="SSF46689">
    <property type="entry name" value="Homeodomain-like"/>
    <property type="match status" value="1"/>
</dbReference>
<dbReference type="InterPro" id="IPR009057">
    <property type="entry name" value="Homeodomain-like_sf"/>
</dbReference>
<dbReference type="Gene3D" id="1.10.10.10">
    <property type="entry name" value="Winged helix-like DNA-binding domain superfamily/Winged helix DNA-binding domain"/>
    <property type="match status" value="1"/>
</dbReference>
<dbReference type="AlphaFoldDB" id="A0A9D1KA35"/>
<reference evidence="1" key="2">
    <citation type="journal article" date="2021" name="PeerJ">
        <title>Extensive microbial diversity within the chicken gut microbiome revealed by metagenomics and culture.</title>
        <authorList>
            <person name="Gilroy R."/>
            <person name="Ravi A."/>
            <person name="Getino M."/>
            <person name="Pursley I."/>
            <person name="Horton D.L."/>
            <person name="Alikhan N.F."/>
            <person name="Baker D."/>
            <person name="Gharbi K."/>
            <person name="Hall N."/>
            <person name="Watson M."/>
            <person name="Adriaenssens E.M."/>
            <person name="Foster-Nyarko E."/>
            <person name="Jarju S."/>
            <person name="Secka A."/>
            <person name="Antonio M."/>
            <person name="Oren A."/>
            <person name="Chaudhuri R.R."/>
            <person name="La Ragione R."/>
            <person name="Hildebrand F."/>
            <person name="Pallen M.J."/>
        </authorList>
    </citation>
    <scope>NUCLEOTIDE SEQUENCE</scope>
    <source>
        <strain evidence="1">14508</strain>
    </source>
</reference>
<dbReference type="InterPro" id="IPR002514">
    <property type="entry name" value="Transposase_8"/>
</dbReference>
<comment type="caution">
    <text evidence="1">The sequence shown here is derived from an EMBL/GenBank/DDBJ whole genome shotgun (WGS) entry which is preliminary data.</text>
</comment>
<dbReference type="Pfam" id="PF01527">
    <property type="entry name" value="HTH_Tnp_1"/>
    <property type="match status" value="1"/>
</dbReference>
<accession>A0A9D1KA35</accession>